<feature type="domain" description="N-acetyltransferase" evidence="1">
    <location>
        <begin position="3"/>
        <end position="214"/>
    </location>
</feature>
<dbReference type="GO" id="GO:0016747">
    <property type="term" value="F:acyltransferase activity, transferring groups other than amino-acyl groups"/>
    <property type="evidence" value="ECO:0007669"/>
    <property type="project" value="InterPro"/>
</dbReference>
<dbReference type="RefSeq" id="XP_033397574.1">
    <property type="nucleotide sequence ID" value="XM_033540545.1"/>
</dbReference>
<dbReference type="CDD" id="cd04301">
    <property type="entry name" value="NAT_SF"/>
    <property type="match status" value="1"/>
</dbReference>
<dbReference type="SUPFAM" id="SSF55729">
    <property type="entry name" value="Acyl-CoA N-acyltransferases (Nat)"/>
    <property type="match status" value="1"/>
</dbReference>
<dbReference type="GeneID" id="54298041"/>
<accession>A0A6A6BCB4</accession>
<dbReference type="InterPro" id="IPR000182">
    <property type="entry name" value="GNAT_dom"/>
</dbReference>
<dbReference type="InterPro" id="IPR052523">
    <property type="entry name" value="Trichothecene_AcTrans"/>
</dbReference>
<sequence>MTLVLSPMEQADFPRLTQILHAAYYSTSGISALLYNSPPSAKSLEKLTETRKRIAREDATARFLKITDTDIGEIIACARWHVYEHGRTEEEMDKKTIITDDELIPEFNAPVYKALFEPILRRHKEVMGTRPHIYLATLVTHPDHGRKGAGSVLLQWGLDKADEMGLEAFVEATPMGQGLYEKMGFEVAKDVPFDLGQFGEEGVVHHVCMVRQPKPDPTEGET</sequence>
<dbReference type="PANTHER" id="PTHR42791:SF14">
    <property type="entry name" value="N-ACETYLTRANSFERASE DOMAIN-CONTAINING PROTEIN"/>
    <property type="match status" value="1"/>
</dbReference>
<evidence type="ECO:0000313" key="3">
    <source>
        <dbReference type="Proteomes" id="UP000799438"/>
    </source>
</evidence>
<keyword evidence="3" id="KW-1185">Reference proteome</keyword>
<dbReference type="AlphaFoldDB" id="A0A6A6BCB4"/>
<evidence type="ECO:0000313" key="2">
    <source>
        <dbReference type="EMBL" id="KAF2141862.1"/>
    </source>
</evidence>
<dbReference type="Gene3D" id="3.40.630.30">
    <property type="match status" value="1"/>
</dbReference>
<proteinExistence type="predicted"/>
<dbReference type="PANTHER" id="PTHR42791">
    <property type="entry name" value="GNAT FAMILY ACETYLTRANSFERASE"/>
    <property type="match status" value="1"/>
</dbReference>
<gene>
    <name evidence="2" type="ORF">K452DRAFT_287835</name>
</gene>
<reference evidence="2" key="1">
    <citation type="journal article" date="2020" name="Stud. Mycol.">
        <title>101 Dothideomycetes genomes: a test case for predicting lifestyles and emergence of pathogens.</title>
        <authorList>
            <person name="Haridas S."/>
            <person name="Albert R."/>
            <person name="Binder M."/>
            <person name="Bloem J."/>
            <person name="Labutti K."/>
            <person name="Salamov A."/>
            <person name="Andreopoulos B."/>
            <person name="Baker S."/>
            <person name="Barry K."/>
            <person name="Bills G."/>
            <person name="Bluhm B."/>
            <person name="Cannon C."/>
            <person name="Castanera R."/>
            <person name="Culley D."/>
            <person name="Daum C."/>
            <person name="Ezra D."/>
            <person name="Gonzalez J."/>
            <person name="Henrissat B."/>
            <person name="Kuo A."/>
            <person name="Liang C."/>
            <person name="Lipzen A."/>
            <person name="Lutzoni F."/>
            <person name="Magnuson J."/>
            <person name="Mondo S."/>
            <person name="Nolan M."/>
            <person name="Ohm R."/>
            <person name="Pangilinan J."/>
            <person name="Park H.-J."/>
            <person name="Ramirez L."/>
            <person name="Alfaro M."/>
            <person name="Sun H."/>
            <person name="Tritt A."/>
            <person name="Yoshinaga Y."/>
            <person name="Zwiers L.-H."/>
            <person name="Turgeon B."/>
            <person name="Goodwin S."/>
            <person name="Spatafora J."/>
            <person name="Crous P."/>
            <person name="Grigoriev I."/>
        </authorList>
    </citation>
    <scope>NUCLEOTIDE SEQUENCE</scope>
    <source>
        <strain evidence="2">CBS 121167</strain>
    </source>
</reference>
<evidence type="ECO:0000259" key="1">
    <source>
        <dbReference type="PROSITE" id="PS51186"/>
    </source>
</evidence>
<dbReference type="PROSITE" id="PS51186">
    <property type="entry name" value="GNAT"/>
    <property type="match status" value="1"/>
</dbReference>
<dbReference type="OrthoDB" id="410198at2759"/>
<dbReference type="Pfam" id="PF00583">
    <property type="entry name" value="Acetyltransf_1"/>
    <property type="match status" value="1"/>
</dbReference>
<dbReference type="Proteomes" id="UP000799438">
    <property type="component" value="Unassembled WGS sequence"/>
</dbReference>
<organism evidence="2 3">
    <name type="scientific">Aplosporella prunicola CBS 121167</name>
    <dbReference type="NCBI Taxonomy" id="1176127"/>
    <lineage>
        <taxon>Eukaryota</taxon>
        <taxon>Fungi</taxon>
        <taxon>Dikarya</taxon>
        <taxon>Ascomycota</taxon>
        <taxon>Pezizomycotina</taxon>
        <taxon>Dothideomycetes</taxon>
        <taxon>Dothideomycetes incertae sedis</taxon>
        <taxon>Botryosphaeriales</taxon>
        <taxon>Aplosporellaceae</taxon>
        <taxon>Aplosporella</taxon>
    </lineage>
</organism>
<protein>
    <recommendedName>
        <fullName evidence="1">N-acetyltransferase domain-containing protein</fullName>
    </recommendedName>
</protein>
<dbReference type="InterPro" id="IPR016181">
    <property type="entry name" value="Acyl_CoA_acyltransferase"/>
</dbReference>
<name>A0A6A6BCB4_9PEZI</name>
<dbReference type="EMBL" id="ML995486">
    <property type="protein sequence ID" value="KAF2141862.1"/>
    <property type="molecule type" value="Genomic_DNA"/>
</dbReference>